<dbReference type="InterPro" id="IPR023214">
    <property type="entry name" value="HAD_sf"/>
</dbReference>
<dbReference type="RefSeq" id="WP_101298911.1">
    <property type="nucleotide sequence ID" value="NZ_CP025197.1"/>
</dbReference>
<dbReference type="SFLD" id="SFLDS00003">
    <property type="entry name" value="Haloacid_Dehalogenase"/>
    <property type="match status" value="1"/>
</dbReference>
<dbReference type="PANTHER" id="PTHR18901">
    <property type="entry name" value="2-DEOXYGLUCOSE-6-PHOSPHATE PHOSPHATASE 2"/>
    <property type="match status" value="1"/>
</dbReference>
<dbReference type="InterPro" id="IPR036412">
    <property type="entry name" value="HAD-like_sf"/>
</dbReference>
<sequence>MKAIIFDMDGLMVDTEGLYFDTERIIAKKFNKEVEDETLWKMMGRKPIEAMEIFAEDLNIDIPPKELLKMRDELFVEKLKKELVPMPGLFDILEEFKDKMKLAIATGSPHKFLQIVLDRLDIKNNFEILQPSDEIINGKPNPEIYLKTMEKLQALPSETVVLEDSSNGALAGVRAGCYTIAIPNQYTYKQDFSFVNYVAESLFDAKEHIKKLINNK</sequence>
<dbReference type="Gene3D" id="1.10.150.240">
    <property type="entry name" value="Putative phosphatase, domain 2"/>
    <property type="match status" value="1"/>
</dbReference>
<dbReference type="PANTHER" id="PTHR18901:SF38">
    <property type="entry name" value="PSEUDOURIDINE-5'-PHOSPHATASE"/>
    <property type="match status" value="1"/>
</dbReference>
<reference evidence="1 2" key="1">
    <citation type="submission" date="2017-12" db="EMBL/GenBank/DDBJ databases">
        <title>Complete genome sequence of Herbivorax saccincola GGR1, a novel Cellulosome-producing hydrolytic bacterium in a thermophilic biogas plant, established by Illumina and Nanopore MinION sequencing.</title>
        <authorList>
            <person name="Pechtl A."/>
            <person name="Ruckert C."/>
            <person name="Koeck D.E."/>
            <person name="Maus I."/>
            <person name="Winkler A."/>
            <person name="Kalinowski J."/>
            <person name="Puhler A."/>
            <person name="Schwarz W.W."/>
            <person name="Zverlov V.V."/>
            <person name="Schluter A."/>
            <person name="Liebl W."/>
        </authorList>
    </citation>
    <scope>NUCLEOTIDE SEQUENCE [LARGE SCALE GENOMIC DNA]</scope>
    <source>
        <strain evidence="2">SR1</strain>
    </source>
</reference>
<dbReference type="GO" id="GO:0016787">
    <property type="term" value="F:hydrolase activity"/>
    <property type="evidence" value="ECO:0007669"/>
    <property type="project" value="UniProtKB-KW"/>
</dbReference>
<organism evidence="1 2">
    <name type="scientific">Acetivibrio saccincola</name>
    <dbReference type="NCBI Taxonomy" id="1677857"/>
    <lineage>
        <taxon>Bacteria</taxon>
        <taxon>Bacillati</taxon>
        <taxon>Bacillota</taxon>
        <taxon>Clostridia</taxon>
        <taxon>Eubacteriales</taxon>
        <taxon>Oscillospiraceae</taxon>
        <taxon>Acetivibrio</taxon>
    </lineage>
</organism>
<evidence type="ECO:0000313" key="1">
    <source>
        <dbReference type="EMBL" id="AUG56470.1"/>
    </source>
</evidence>
<dbReference type="InterPro" id="IPR006439">
    <property type="entry name" value="HAD-SF_hydro_IA"/>
</dbReference>
<proteinExistence type="predicted"/>
<dbReference type="EC" id="3.1.3.-" evidence="1"/>
<keyword evidence="1" id="KW-0378">Hydrolase</keyword>
<dbReference type="SUPFAM" id="SSF56784">
    <property type="entry name" value="HAD-like"/>
    <property type="match status" value="1"/>
</dbReference>
<keyword evidence="2" id="KW-1185">Reference proteome</keyword>
<dbReference type="PRINTS" id="PR00413">
    <property type="entry name" value="HADHALOGNASE"/>
</dbReference>
<dbReference type="SFLD" id="SFLDG01129">
    <property type="entry name" value="C1.5:_HAD__Beta-PGM__Phosphata"/>
    <property type="match status" value="1"/>
</dbReference>
<dbReference type="Gene3D" id="3.40.50.1000">
    <property type="entry name" value="HAD superfamily/HAD-like"/>
    <property type="match status" value="1"/>
</dbReference>
<name>A0A2K9ELZ8_9FIRM</name>
<dbReference type="Pfam" id="PF13419">
    <property type="entry name" value="HAD_2"/>
    <property type="match status" value="1"/>
</dbReference>
<dbReference type="InterPro" id="IPR023198">
    <property type="entry name" value="PGP-like_dom2"/>
</dbReference>
<gene>
    <name evidence="1" type="ORF">HVS_02575</name>
</gene>
<dbReference type="EMBL" id="CP025197">
    <property type="protein sequence ID" value="AUG56470.1"/>
    <property type="molecule type" value="Genomic_DNA"/>
</dbReference>
<evidence type="ECO:0000313" key="2">
    <source>
        <dbReference type="Proteomes" id="UP000233534"/>
    </source>
</evidence>
<accession>A0A2K9ELZ8</accession>
<dbReference type="InterPro" id="IPR041492">
    <property type="entry name" value="HAD_2"/>
</dbReference>
<dbReference type="AlphaFoldDB" id="A0A2K9ELZ8"/>
<dbReference type="Proteomes" id="UP000233534">
    <property type="component" value="Chromosome"/>
</dbReference>
<dbReference type="KEGG" id="hsc:HVS_02575"/>
<dbReference type="NCBIfam" id="TIGR01549">
    <property type="entry name" value="HAD-SF-IA-v1"/>
    <property type="match status" value="1"/>
</dbReference>
<dbReference type="NCBIfam" id="TIGR01509">
    <property type="entry name" value="HAD-SF-IA-v3"/>
    <property type="match status" value="1"/>
</dbReference>
<protein>
    <submittedName>
        <fullName evidence="1">Phosphorylated carbohydrates phosphatase</fullName>
        <ecNumber evidence="1">3.1.3.-</ecNumber>
    </submittedName>
</protein>